<organism evidence="1 2">
    <name type="scientific">Acinetobacter seifertii</name>
    <dbReference type="NCBI Taxonomy" id="1530123"/>
    <lineage>
        <taxon>Bacteria</taxon>
        <taxon>Pseudomonadati</taxon>
        <taxon>Pseudomonadota</taxon>
        <taxon>Gammaproteobacteria</taxon>
        <taxon>Moraxellales</taxon>
        <taxon>Moraxellaceae</taxon>
        <taxon>Acinetobacter</taxon>
        <taxon>Acinetobacter calcoaceticus/baumannii complex</taxon>
    </lineage>
</organism>
<dbReference type="Proteomes" id="UP000683517">
    <property type="component" value="Chromosome"/>
</dbReference>
<protein>
    <submittedName>
        <fullName evidence="1">Uncharacterized protein</fullName>
    </submittedName>
</protein>
<reference evidence="1 2" key="1">
    <citation type="submission" date="2021-06" db="EMBL/GenBank/DDBJ databases">
        <title>FDA dAtabase for Regulatory Grade micrObial Sequences (FDA-ARGOS): Supporting development and validation of Infectious Disease Dx tests.</title>
        <authorList>
            <person name="Sproer C."/>
            <person name="Gronow S."/>
            <person name="Severitt S."/>
            <person name="Schroder I."/>
            <person name="Tallon L."/>
            <person name="Sadzewicz L."/>
            <person name="Zhao X."/>
            <person name="Boylan J."/>
            <person name="Ott S."/>
            <person name="Bowen H."/>
            <person name="Vavikolanu K."/>
            <person name="Mehta A."/>
            <person name="Aluvathingal J."/>
            <person name="Nadendla S."/>
            <person name="Lowell S."/>
            <person name="Myers T."/>
            <person name="Yan Y."/>
        </authorList>
    </citation>
    <scope>NUCLEOTIDE SEQUENCE [LARGE SCALE GENOMIC DNA]</scope>
    <source>
        <strain evidence="1 2">FDAARGOS 1400</strain>
    </source>
</reference>
<name>A0ABX8LCL0_9GAMM</name>
<evidence type="ECO:0000313" key="2">
    <source>
        <dbReference type="Proteomes" id="UP000683517"/>
    </source>
</evidence>
<accession>A0ABX8LCL0</accession>
<dbReference type="EMBL" id="CP077365">
    <property type="protein sequence ID" value="QXB48337.1"/>
    <property type="molecule type" value="Genomic_DNA"/>
</dbReference>
<dbReference type="RefSeq" id="WP_216985856.1">
    <property type="nucleotide sequence ID" value="NZ_CP077365.1"/>
</dbReference>
<keyword evidence="2" id="KW-1185">Reference proteome</keyword>
<sequence>MPSTSQVLVVDEVLSNNELKPEKPYGDQAALNVLSCVVIAFGKGCQEIMDAQSQLLIYGVLPEHKIYGGRTEEG</sequence>
<evidence type="ECO:0000313" key="1">
    <source>
        <dbReference type="EMBL" id="QXB48337.1"/>
    </source>
</evidence>
<gene>
    <name evidence="1" type="ORF">I6L30_01065</name>
</gene>
<proteinExistence type="predicted"/>